<name>A0A517LNF3_9PEZI</name>
<evidence type="ECO:0000313" key="3">
    <source>
        <dbReference type="Proteomes" id="UP000316270"/>
    </source>
</evidence>
<sequence length="514" mass="57760">MEPAENGGSLSKPPRLSVTRTSPPTRVADPRIYSVSWGDFLEPYENGAYAGGVKEAPEQPWEGPDWGPEDTESAERRNLDFERWLKGRTTPDGEENAEQYLAKRYAKMEILKRQRDGKPGRRDVALDRQKWNDHYDTTIDKAESMLTLYPHAADESSCEILGLLGHHIAPNDPVWYRINTVSVVDDKAARHTVSGFLVGVHETKLVLIAELKFSKDDHNREPEVAASQALHNSELFFLGLSKWATNGPVESKREKMEPPASRKSYDQVIERQLREIREPSLAKDDLTKGKVKLPTVEKRRESGTETGARKRRKLGPSMGGETGVTDGAESSNETKGVTKTKDIERVMNTQVRSDNVGSDDVEGGHILEGKTSEVDTGDDSEIPDDKGWQTRSFKGLHAVWQYHIINPMTRNVIISAHRDMGKSLLCWGRFQRSSSVHEDGLEWKYFKQLLATDNGRPVFMMLNDHAKDFGNLEVQEIWTFPPGSARGLDCFHMILRVGPAEGNDEEKSVDGEVL</sequence>
<evidence type="ECO:0000256" key="1">
    <source>
        <dbReference type="SAM" id="MobiDB-lite"/>
    </source>
</evidence>
<feature type="compositionally biased region" description="Polar residues" evidence="1">
    <location>
        <begin position="328"/>
        <end position="337"/>
    </location>
</feature>
<evidence type="ECO:0000313" key="2">
    <source>
        <dbReference type="EMBL" id="QDS77126.1"/>
    </source>
</evidence>
<accession>A0A517LNF3</accession>
<keyword evidence="3" id="KW-1185">Reference proteome</keyword>
<protein>
    <submittedName>
        <fullName evidence="2">Uncharacterized protein</fullName>
    </submittedName>
</protein>
<feature type="region of interest" description="Disordered" evidence="1">
    <location>
        <begin position="47"/>
        <end position="75"/>
    </location>
</feature>
<proteinExistence type="predicted"/>
<dbReference type="Proteomes" id="UP000316270">
    <property type="component" value="Chromosome 17"/>
</dbReference>
<dbReference type="OrthoDB" id="10528415at2759"/>
<dbReference type="EMBL" id="CP042201">
    <property type="protein sequence ID" value="QDS77126.1"/>
    <property type="molecule type" value="Genomic_DNA"/>
</dbReference>
<dbReference type="AlphaFoldDB" id="A0A517LNF3"/>
<feature type="region of interest" description="Disordered" evidence="1">
    <location>
        <begin position="1"/>
        <end position="31"/>
    </location>
</feature>
<reference evidence="2 3" key="1">
    <citation type="submission" date="2019-07" db="EMBL/GenBank/DDBJ databases">
        <title>Finished genome of Venturia effusa.</title>
        <authorList>
            <person name="Young C.A."/>
            <person name="Cox M.P."/>
            <person name="Ganley A.R.D."/>
            <person name="David W.J."/>
        </authorList>
    </citation>
    <scope>NUCLEOTIDE SEQUENCE [LARGE SCALE GENOMIC DNA]</scope>
    <source>
        <strain evidence="3">albino</strain>
    </source>
</reference>
<feature type="region of interest" description="Disordered" evidence="1">
    <location>
        <begin position="280"/>
        <end position="342"/>
    </location>
</feature>
<gene>
    <name evidence="2" type="ORF">FKW77_001079</name>
</gene>
<organism evidence="2 3">
    <name type="scientific">Venturia effusa</name>
    <dbReference type="NCBI Taxonomy" id="50376"/>
    <lineage>
        <taxon>Eukaryota</taxon>
        <taxon>Fungi</taxon>
        <taxon>Dikarya</taxon>
        <taxon>Ascomycota</taxon>
        <taxon>Pezizomycotina</taxon>
        <taxon>Dothideomycetes</taxon>
        <taxon>Pleosporomycetidae</taxon>
        <taxon>Venturiales</taxon>
        <taxon>Venturiaceae</taxon>
        <taxon>Venturia</taxon>
    </lineage>
</organism>